<dbReference type="GeneID" id="100501623"/>
<name>C4J4P2_MAIZE</name>
<dbReference type="EMBL" id="BT085789">
    <property type="protein sequence ID" value="ACR36142.1"/>
    <property type="molecule type" value="mRNA"/>
</dbReference>
<evidence type="ECO:0000313" key="2">
    <source>
        <dbReference type="EMBL" id="ACR36142.1"/>
    </source>
</evidence>
<keyword evidence="1" id="KW-0812">Transmembrane</keyword>
<feature type="transmembrane region" description="Helical" evidence="1">
    <location>
        <begin position="42"/>
        <end position="66"/>
    </location>
</feature>
<organism evidence="2">
    <name type="scientific">Zea mays</name>
    <name type="common">Maize</name>
    <dbReference type="NCBI Taxonomy" id="4577"/>
    <lineage>
        <taxon>Eukaryota</taxon>
        <taxon>Viridiplantae</taxon>
        <taxon>Streptophyta</taxon>
        <taxon>Embryophyta</taxon>
        <taxon>Tracheophyta</taxon>
        <taxon>Spermatophyta</taxon>
        <taxon>Magnoliopsida</taxon>
        <taxon>Liliopsida</taxon>
        <taxon>Poales</taxon>
        <taxon>Poaceae</taxon>
        <taxon>PACMAD clade</taxon>
        <taxon>Panicoideae</taxon>
        <taxon>Andropogonodae</taxon>
        <taxon>Andropogoneae</taxon>
        <taxon>Tripsacinae</taxon>
        <taxon>Zea</taxon>
    </lineage>
</organism>
<proteinExistence type="evidence at transcript level"/>
<keyword evidence="1" id="KW-1133">Transmembrane helix</keyword>
<reference evidence="2" key="1">
    <citation type="journal article" date="2009" name="PLoS Genet.">
        <title>Sequencing, mapping, and analysis of 27,455 maize full-length cDNAs.</title>
        <authorList>
            <person name="Soderlund C."/>
            <person name="Descour A."/>
            <person name="Kudrna D."/>
            <person name="Bomhoff M."/>
            <person name="Boyd L."/>
            <person name="Currie J."/>
            <person name="Angelova A."/>
            <person name="Collura K."/>
            <person name="Wissotski M."/>
            <person name="Ashley E."/>
            <person name="Morrow D."/>
            <person name="Fernandes J."/>
            <person name="Walbot V."/>
            <person name="Yu Y."/>
        </authorList>
    </citation>
    <scope>NUCLEOTIDE SEQUENCE</scope>
    <source>
        <strain evidence="2">B73</strain>
    </source>
</reference>
<evidence type="ECO:0000256" key="1">
    <source>
        <dbReference type="SAM" id="Phobius"/>
    </source>
</evidence>
<reference evidence="2" key="2">
    <citation type="submission" date="2012-06" db="EMBL/GenBank/DDBJ databases">
        <authorList>
            <person name="Yu Y."/>
            <person name="Currie J."/>
            <person name="Lomeli R."/>
            <person name="Angelova A."/>
            <person name="Collura K."/>
            <person name="Wissotski M."/>
            <person name="Campos D."/>
            <person name="Kudrna D."/>
            <person name="Golser W."/>
            <person name="Ashely E."/>
            <person name="Descour A."/>
            <person name="Fernandes J."/>
            <person name="Soderlund C."/>
            <person name="Walbot V."/>
        </authorList>
    </citation>
    <scope>NUCLEOTIDE SEQUENCE</scope>
    <source>
        <strain evidence="2">B73</strain>
    </source>
</reference>
<dbReference type="RefSeq" id="NP_001309988.1">
    <property type="nucleotide sequence ID" value="NM_001323059.1"/>
</dbReference>
<sequence>MIQNFTRRWQVYWLSQMVSTMTYKSCLLIENFHKMILHPTQITAMIGILLDQVSCGTNIIFLYFYFQKRVQTLFKRFQKKMRRLAMDIKQMLQNSTLLCRQPKLKHMIQHPASKNNHACP</sequence>
<accession>C4J4P2</accession>
<dbReference type="OrthoDB" id="10265862at2759"/>
<dbReference type="AlphaFoldDB" id="C4J4P2"/>
<protein>
    <submittedName>
        <fullName evidence="2">Uncharacterized protein</fullName>
    </submittedName>
</protein>
<dbReference type="KEGG" id="zma:100501623"/>
<keyword evidence="1" id="KW-0472">Membrane</keyword>